<dbReference type="PROSITE" id="PS00455">
    <property type="entry name" value="AMP_BINDING"/>
    <property type="match status" value="1"/>
</dbReference>
<dbReference type="EMBL" id="MBUA01000028">
    <property type="protein sequence ID" value="MBC6492583.1"/>
    <property type="molecule type" value="Genomic_DNA"/>
</dbReference>
<dbReference type="Gene3D" id="3.40.50.12780">
    <property type="entry name" value="N-terminal domain of ligase-like"/>
    <property type="match status" value="1"/>
</dbReference>
<dbReference type="InterPro" id="IPR042099">
    <property type="entry name" value="ANL_N_sf"/>
</dbReference>
<dbReference type="InterPro" id="IPR000873">
    <property type="entry name" value="AMP-dep_synth/lig_dom"/>
</dbReference>
<name>A0ABR7MC15_9BACT</name>
<dbReference type="Pfam" id="PF23562">
    <property type="entry name" value="AMP-binding_C_3"/>
    <property type="match status" value="1"/>
</dbReference>
<sequence>MKSPLDMFYHWEATIPDKIYLRQPINGQWKTWTWKQAGQEARRMATVIKAMNLPAESKIALVSKNCAHWMICDLAIMMSGHVSVPLYPNTTDDTMLQVLEHSEARLLFVGKLDDWPSMEPGVPAGMKCISFPFCGHPEYDQWYDLIEDVEPMGENSSRPIDELCTIVYTSGTTGKPKGVMHTFAGFAFATPNAGKFAGLGNEERFFSYLPLAHVAERMVVEMGSLYYGATIFFAESLETFTKNVREAKPTVFFGVPRIWKKFQSGILEKLPQHKLDFLLRIPVLSSLIKKKIRQGLGLESARIILTGASPMPVELFRWYVRIGIPISEAYGMTENLAYSHLTSPGSRKFGTLGSGLPGSEWRLGENNEVQVKNPAIMPGYYKEPELTSEMFTPDGFLKTGDEGLVDEDGDLRIIGRTKDLFKTSKGKYVAPSPIEMKIGACSHIEYCCVVGAGLHQPIALVTLSATGRQLDKKMLGTDLEIMLAELNPALDAHERIGKIIAMQEDWSIDNGLLTPTLKIKRFEIEKRYSARFEAWLQNTDLFQIEIP</sequence>
<keyword evidence="2" id="KW-0067">ATP-binding</keyword>
<protein>
    <submittedName>
        <fullName evidence="4">AMP-binding protein</fullName>
    </submittedName>
</protein>
<evidence type="ECO:0000259" key="3">
    <source>
        <dbReference type="Pfam" id="PF00501"/>
    </source>
</evidence>
<accession>A0ABR7MC15</accession>
<dbReference type="Pfam" id="PF00501">
    <property type="entry name" value="AMP-binding"/>
    <property type="match status" value="1"/>
</dbReference>
<comment type="caution">
    <text evidence="4">The sequence shown here is derived from an EMBL/GenBank/DDBJ whole genome shotgun (WGS) entry which is preliminary data.</text>
</comment>
<gene>
    <name evidence="4" type="ORF">BC349_16090</name>
</gene>
<evidence type="ECO:0000256" key="1">
    <source>
        <dbReference type="ARBA" id="ARBA00022741"/>
    </source>
</evidence>
<evidence type="ECO:0000313" key="4">
    <source>
        <dbReference type="EMBL" id="MBC6492583.1"/>
    </source>
</evidence>
<dbReference type="Proteomes" id="UP000765802">
    <property type="component" value="Unassembled WGS sequence"/>
</dbReference>
<organism evidence="4 5">
    <name type="scientific">Flavihumibacter stibioxidans</name>
    <dbReference type="NCBI Taxonomy" id="1834163"/>
    <lineage>
        <taxon>Bacteria</taxon>
        <taxon>Pseudomonadati</taxon>
        <taxon>Bacteroidota</taxon>
        <taxon>Chitinophagia</taxon>
        <taxon>Chitinophagales</taxon>
        <taxon>Chitinophagaceae</taxon>
        <taxon>Flavihumibacter</taxon>
    </lineage>
</organism>
<dbReference type="PANTHER" id="PTHR43272:SF33">
    <property type="entry name" value="AMP-BINDING DOMAIN-CONTAINING PROTEIN-RELATED"/>
    <property type="match status" value="1"/>
</dbReference>
<reference evidence="4 5" key="1">
    <citation type="submission" date="2016-07" db="EMBL/GenBank/DDBJ databases">
        <title>Genome analysis of Flavihumibacter stibioxidans YS-17.</title>
        <authorList>
            <person name="Shi K."/>
            <person name="Han Y."/>
            <person name="Wang G."/>
        </authorList>
    </citation>
    <scope>NUCLEOTIDE SEQUENCE [LARGE SCALE GENOMIC DNA]</scope>
    <source>
        <strain evidence="4 5">YS-17</strain>
    </source>
</reference>
<dbReference type="PANTHER" id="PTHR43272">
    <property type="entry name" value="LONG-CHAIN-FATTY-ACID--COA LIGASE"/>
    <property type="match status" value="1"/>
</dbReference>
<keyword evidence="5" id="KW-1185">Reference proteome</keyword>
<feature type="domain" description="AMP-dependent synthetase/ligase" evidence="3">
    <location>
        <begin position="11"/>
        <end position="381"/>
    </location>
</feature>
<keyword evidence="1" id="KW-0547">Nucleotide-binding</keyword>
<evidence type="ECO:0000256" key="2">
    <source>
        <dbReference type="ARBA" id="ARBA00022840"/>
    </source>
</evidence>
<evidence type="ECO:0000313" key="5">
    <source>
        <dbReference type="Proteomes" id="UP000765802"/>
    </source>
</evidence>
<proteinExistence type="predicted"/>
<dbReference type="SUPFAM" id="SSF56801">
    <property type="entry name" value="Acetyl-CoA synthetase-like"/>
    <property type="match status" value="1"/>
</dbReference>
<dbReference type="InterPro" id="IPR020845">
    <property type="entry name" value="AMP-binding_CS"/>
</dbReference>